<dbReference type="InterPro" id="IPR025949">
    <property type="entry name" value="PapC-like_C"/>
</dbReference>
<keyword evidence="7" id="KW-0472">Membrane</keyword>
<keyword evidence="5" id="KW-0812">Transmembrane</keyword>
<organism evidence="11 12">
    <name type="scientific">Serratia aquatilis</name>
    <dbReference type="NCBI Taxonomy" id="1737515"/>
    <lineage>
        <taxon>Bacteria</taxon>
        <taxon>Pseudomonadati</taxon>
        <taxon>Pseudomonadota</taxon>
        <taxon>Gammaproteobacteria</taxon>
        <taxon>Enterobacterales</taxon>
        <taxon>Yersiniaceae</taxon>
        <taxon>Serratia</taxon>
    </lineage>
</organism>
<name>A0ABV6EAQ6_9GAMM</name>
<dbReference type="SUPFAM" id="SSF141729">
    <property type="entry name" value="FimD N-terminal domain-like"/>
    <property type="match status" value="1"/>
</dbReference>
<dbReference type="Pfam" id="PF13953">
    <property type="entry name" value="PapC_C"/>
    <property type="match status" value="1"/>
</dbReference>
<evidence type="ECO:0000256" key="2">
    <source>
        <dbReference type="ARBA" id="ARBA00008064"/>
    </source>
</evidence>
<evidence type="ECO:0000313" key="11">
    <source>
        <dbReference type="EMBL" id="MFC0225986.1"/>
    </source>
</evidence>
<dbReference type="PANTHER" id="PTHR30451:SF20">
    <property type="entry name" value="FIMBRIAE USHER"/>
    <property type="match status" value="1"/>
</dbReference>
<dbReference type="InterPro" id="IPR043142">
    <property type="entry name" value="PapC-like_C_sf"/>
</dbReference>
<dbReference type="Gene3D" id="2.60.40.3110">
    <property type="match status" value="1"/>
</dbReference>
<evidence type="ECO:0000313" key="12">
    <source>
        <dbReference type="Proteomes" id="UP001589792"/>
    </source>
</evidence>
<evidence type="ECO:0000256" key="3">
    <source>
        <dbReference type="ARBA" id="ARBA00022448"/>
    </source>
</evidence>
<keyword evidence="3" id="KW-0813">Transport</keyword>
<keyword evidence="8" id="KW-0998">Cell outer membrane</keyword>
<reference evidence="11 12" key="1">
    <citation type="submission" date="2024-09" db="EMBL/GenBank/DDBJ databases">
        <authorList>
            <person name="Sun Q."/>
            <person name="Mori K."/>
        </authorList>
    </citation>
    <scope>NUCLEOTIDE SEQUENCE [LARGE SCALE GENOMIC DNA]</scope>
    <source>
        <strain evidence="11 12">CCM 8626</strain>
    </source>
</reference>
<dbReference type="Gene3D" id="3.10.20.410">
    <property type="match status" value="1"/>
</dbReference>
<dbReference type="InterPro" id="IPR025885">
    <property type="entry name" value="PapC_N"/>
</dbReference>
<evidence type="ECO:0000256" key="7">
    <source>
        <dbReference type="ARBA" id="ARBA00023136"/>
    </source>
</evidence>
<accession>A0ABV6EAQ6</accession>
<dbReference type="InterPro" id="IPR042186">
    <property type="entry name" value="FimD_plug_dom"/>
</dbReference>
<evidence type="ECO:0000256" key="5">
    <source>
        <dbReference type="ARBA" id="ARBA00022692"/>
    </source>
</evidence>
<dbReference type="InterPro" id="IPR037224">
    <property type="entry name" value="PapC_N_sf"/>
</dbReference>
<dbReference type="InterPro" id="IPR000015">
    <property type="entry name" value="Fimb_usher"/>
</dbReference>
<evidence type="ECO:0000259" key="10">
    <source>
        <dbReference type="Pfam" id="PF13954"/>
    </source>
</evidence>
<feature type="domain" description="PapC N-terminal" evidence="10">
    <location>
        <begin position="54"/>
        <end position="192"/>
    </location>
</feature>
<keyword evidence="12" id="KW-1185">Reference proteome</keyword>
<dbReference type="PANTHER" id="PTHR30451">
    <property type="entry name" value="OUTER MEMBRANE USHER PROTEIN"/>
    <property type="match status" value="1"/>
</dbReference>
<comment type="similarity">
    <text evidence="2">Belongs to the fimbrial export usher family.</text>
</comment>
<feature type="domain" description="PapC-like C-terminal" evidence="9">
    <location>
        <begin position="771"/>
        <end position="836"/>
    </location>
</feature>
<keyword evidence="6" id="KW-0732">Signal</keyword>
<sequence>MCDEIRAPLVGERSVFDFTPVFPIISWAAFCLSMIIIDSALVPAIADAGIPTRFNTDFLINKNGTPVDLSRFERGNPLVPGKYRLDIYINQRSVGIQEITIKLNNNNEPVFCFNPENIESLGIDKPLDKHENASCIDIQQWVPYSKVNFEPSGLKLDVNIPQAYLRKFDHNYVAPDKADAGVMAAFVDYNTNIWRASSPGNTQTQYYAGLNAGLNLANWRLRHNGFYNQSVGSMATKRKYTSNSNYLQRDIAFLKAQLTLGQYYTAPDLFDSFSYSGLQLASDDRMLPDSQRGFAPTIYGTAETNAQITVRQGDNILYQTSVTPGPFVIDKLYGSGYAGDMEVMVTEADGRQRSFTVPFATVPQLLRPAVARYNLVIGKYRDERLTETPTFLLGTYQRGFSNLWTGYAGSTLSQNYQAGQIGLALSTGLGAFAVDVTHSDATVPVAGSQHRAHGQSYRFTYSKLLETTQTNFTVASYRFSSKGYYSFTDYAQSTGSVDSDVVIPARQRSRVQVNLSQSLPEGFGSFYLSGSVQNYWNVDQGRDMTYQLGYSNAFAWGSLNLSAGRSRSAYGGDETQYMLNISLPLGRGRSSTYLTNSLTHSASGGWNAQTGISGSLGEEKLFSYGSYASRNYRNNTNNYGGNAQYRADKAMLMASTSHGSGYSQYGLGALGSVVMHPGGITLGQAQGETKAVVFAPGANGAALLNSKGVRIGNRGYAITAGLTPYRENTVTLDPKDISNSIELKVTEQKTAPQYGAIIMLDYPTVSGHPLLLVLHDDAGNPLPMGAEVFDYQGNSLTFVGQGSRVFMRTNALSGHIQIQWGQGANRQCRANYNLPANIDDKSTEMIHITAICQRTG</sequence>
<keyword evidence="4" id="KW-1134">Transmembrane beta strand</keyword>
<dbReference type="RefSeq" id="WP_380673693.1">
    <property type="nucleotide sequence ID" value="NZ_JBHLXG010000004.1"/>
</dbReference>
<dbReference type="EMBL" id="JBHLXG010000004">
    <property type="protein sequence ID" value="MFC0225986.1"/>
    <property type="molecule type" value="Genomic_DNA"/>
</dbReference>
<dbReference type="Gene3D" id="2.60.40.2070">
    <property type="match status" value="1"/>
</dbReference>
<dbReference type="Proteomes" id="UP001589792">
    <property type="component" value="Unassembled WGS sequence"/>
</dbReference>
<gene>
    <name evidence="11" type="ORF">ACFFJ3_05630</name>
</gene>
<evidence type="ECO:0000256" key="4">
    <source>
        <dbReference type="ARBA" id="ARBA00022452"/>
    </source>
</evidence>
<protein>
    <submittedName>
        <fullName evidence="11">Fimbria/pilus outer membrane usher protein</fullName>
    </submittedName>
</protein>
<dbReference type="Gene3D" id="2.60.40.2610">
    <property type="entry name" value="Outer membrane usher protein FimD, plug domain"/>
    <property type="match status" value="1"/>
</dbReference>
<dbReference type="Pfam" id="PF13954">
    <property type="entry name" value="PapC_N"/>
    <property type="match status" value="1"/>
</dbReference>
<dbReference type="Pfam" id="PF00577">
    <property type="entry name" value="Usher"/>
    <property type="match status" value="1"/>
</dbReference>
<comment type="subcellular location">
    <subcellularLocation>
        <location evidence="1">Cell outer membrane</location>
        <topology evidence="1">Multi-pass membrane protein</topology>
    </subcellularLocation>
</comment>
<comment type="caution">
    <text evidence="11">The sequence shown here is derived from an EMBL/GenBank/DDBJ whole genome shotgun (WGS) entry which is preliminary data.</text>
</comment>
<evidence type="ECO:0000256" key="6">
    <source>
        <dbReference type="ARBA" id="ARBA00022729"/>
    </source>
</evidence>
<evidence type="ECO:0000256" key="8">
    <source>
        <dbReference type="ARBA" id="ARBA00023237"/>
    </source>
</evidence>
<proteinExistence type="inferred from homology"/>
<evidence type="ECO:0000256" key="1">
    <source>
        <dbReference type="ARBA" id="ARBA00004571"/>
    </source>
</evidence>
<evidence type="ECO:0000259" key="9">
    <source>
        <dbReference type="Pfam" id="PF13953"/>
    </source>
</evidence>